<feature type="region of interest" description="Disordered" evidence="2">
    <location>
        <begin position="292"/>
        <end position="324"/>
    </location>
</feature>
<keyword evidence="1" id="KW-0175">Coiled coil</keyword>
<keyword evidence="4" id="KW-1185">Reference proteome</keyword>
<gene>
    <name evidence="3" type="ORF">pdam_00021085</name>
</gene>
<dbReference type="AlphaFoldDB" id="A0A3M6TVB8"/>
<feature type="coiled-coil region" evidence="1">
    <location>
        <begin position="64"/>
        <end position="184"/>
    </location>
</feature>
<reference evidence="3 4" key="1">
    <citation type="journal article" date="2018" name="Sci. Rep.">
        <title>Comparative analysis of the Pocillopora damicornis genome highlights role of immune system in coral evolution.</title>
        <authorList>
            <person name="Cunning R."/>
            <person name="Bay R.A."/>
            <person name="Gillette P."/>
            <person name="Baker A.C."/>
            <person name="Traylor-Knowles N."/>
        </authorList>
    </citation>
    <scope>NUCLEOTIDE SEQUENCE [LARGE SCALE GENOMIC DNA]</scope>
    <source>
        <strain evidence="3">RSMAS</strain>
        <tissue evidence="3">Whole animal</tissue>
    </source>
</reference>
<evidence type="ECO:0000313" key="3">
    <source>
        <dbReference type="EMBL" id="RMX45204.1"/>
    </source>
</evidence>
<dbReference type="OrthoDB" id="5983382at2759"/>
<evidence type="ECO:0008006" key="5">
    <source>
        <dbReference type="Google" id="ProtNLM"/>
    </source>
</evidence>
<evidence type="ECO:0000313" key="4">
    <source>
        <dbReference type="Proteomes" id="UP000275408"/>
    </source>
</evidence>
<accession>A0A3M6TVB8</accession>
<organism evidence="3 4">
    <name type="scientific">Pocillopora damicornis</name>
    <name type="common">Cauliflower coral</name>
    <name type="synonym">Millepora damicornis</name>
    <dbReference type="NCBI Taxonomy" id="46731"/>
    <lineage>
        <taxon>Eukaryota</taxon>
        <taxon>Metazoa</taxon>
        <taxon>Cnidaria</taxon>
        <taxon>Anthozoa</taxon>
        <taxon>Hexacorallia</taxon>
        <taxon>Scleractinia</taxon>
        <taxon>Astrocoeniina</taxon>
        <taxon>Pocilloporidae</taxon>
        <taxon>Pocillopora</taxon>
    </lineage>
</organism>
<sequence length="487" mass="56424">MTEQKTMEGRLAIGEREVGEGLESSEKNFEEFDFKCGHTPAADTLLRETISQLETALRESTKLLAQRDNEINSLRNDLDSCRRNSDGNVSAALEEEVKNSQKRVLDLEKVIQQLQQDIAIYKAERENMLTNADQVEDETVSGQTCYCGSLCGAMKEMVELKKKLQVTEQKYSNLKRAFKSLERSKLLHKSFMENSTVQAEKKKGNNAVNSLNDFEINFLDDDSDGEKEEVDDRVLTSEKDLSDTASVTSNSLLRATICELERALTDTRRLLLVRDKESATLRQELEKARKDLHREQQVRKKLERESESKEEKRRKDENEKSKLTEEIKELKEKLREFENPQQSSDPEEIVPCCSSMHELVELQRKLKETEQHLADFKVNNQLLGSEQKILATMPQLPNGSASPKNHKQTQREMQTQLKLKFLRDAFFYYMIDFHADEQMRAILAILDYEDRRHDIIIESHKMKRQGKKFTVTEVSSRSLTFVQEEKL</sequence>
<dbReference type="Proteomes" id="UP000275408">
    <property type="component" value="Unassembled WGS sequence"/>
</dbReference>
<comment type="caution">
    <text evidence="3">The sequence shown here is derived from an EMBL/GenBank/DDBJ whole genome shotgun (WGS) entry which is preliminary data.</text>
</comment>
<protein>
    <recommendedName>
        <fullName evidence="5">GRIP domain-containing protein</fullName>
    </recommendedName>
</protein>
<evidence type="ECO:0000256" key="2">
    <source>
        <dbReference type="SAM" id="MobiDB-lite"/>
    </source>
</evidence>
<dbReference type="EMBL" id="RCHS01002850">
    <property type="protein sequence ID" value="RMX45204.1"/>
    <property type="molecule type" value="Genomic_DNA"/>
</dbReference>
<name>A0A3M6TVB8_POCDA</name>
<evidence type="ECO:0000256" key="1">
    <source>
        <dbReference type="SAM" id="Coils"/>
    </source>
</evidence>
<proteinExistence type="predicted"/>